<dbReference type="RefSeq" id="WP_124801348.1">
    <property type="nucleotide sequence ID" value="NZ_CP034160.1"/>
</dbReference>
<organism evidence="1 4">
    <name type="scientific">Epilithonimonas vandammei</name>
    <dbReference type="NCBI Taxonomy" id="2487072"/>
    <lineage>
        <taxon>Bacteria</taxon>
        <taxon>Pseudomonadati</taxon>
        <taxon>Bacteroidota</taxon>
        <taxon>Flavobacteriia</taxon>
        <taxon>Flavobacteriales</taxon>
        <taxon>Weeksellaceae</taxon>
        <taxon>Chryseobacterium group</taxon>
        <taxon>Epilithonimonas</taxon>
    </lineage>
</organism>
<accession>A0A3G8ZFF5</accession>
<evidence type="ECO:0000313" key="4">
    <source>
        <dbReference type="Proteomes" id="UP000281810"/>
    </source>
</evidence>
<dbReference type="Proteomes" id="UP000281810">
    <property type="component" value="Chromosome"/>
</dbReference>
<dbReference type="EMBL" id="CP034161">
    <property type="protein sequence ID" value="AZI39057.1"/>
    <property type="molecule type" value="Genomic_DNA"/>
</dbReference>
<dbReference type="KEGG" id="eva:EIB75_11825"/>
<dbReference type="InterPro" id="IPR013406">
    <property type="entry name" value="CHP02574_addiction_mod"/>
</dbReference>
<dbReference type="EMBL" id="CP034160">
    <property type="protein sequence ID" value="AZI55908.1"/>
    <property type="molecule type" value="Genomic_DNA"/>
</dbReference>
<proteinExistence type="predicted"/>
<reference evidence="4" key="1">
    <citation type="submission" date="2018-11" db="EMBL/GenBank/DDBJ databases">
        <title>Proposal to divide the Flavobacteriaceae and reorganize its genera based on Amino Acid Identity values calculated from whole genome sequences.</title>
        <authorList>
            <person name="Nicholson A.C."/>
            <person name="Gulvik C.A."/>
            <person name="Whitney A.M."/>
            <person name="Humrighouse B.W."/>
            <person name="Bell M."/>
            <person name="Holmes B."/>
            <person name="Steigerwalt A.B."/>
            <person name="Villarma A."/>
            <person name="Sheth M."/>
            <person name="Batra D."/>
            <person name="Pryor J."/>
            <person name="Bernardet J.-F."/>
            <person name="Hugo C."/>
            <person name="Kampfer P."/>
            <person name="Newman J.D."/>
            <person name="McQuiston J.R."/>
        </authorList>
    </citation>
    <scope>NUCLEOTIDE SEQUENCE [LARGE SCALE GENOMIC DNA]</scope>
    <source>
        <strain evidence="4">F5649</strain>
    </source>
</reference>
<dbReference type="Proteomes" id="UP000272316">
    <property type="component" value="Chromosome"/>
</dbReference>
<evidence type="ECO:0000313" key="2">
    <source>
        <dbReference type="EMBL" id="AZI55908.1"/>
    </source>
</evidence>
<evidence type="ECO:0000313" key="3">
    <source>
        <dbReference type="Proteomes" id="UP000272316"/>
    </source>
</evidence>
<protein>
    <submittedName>
        <fullName evidence="1">Addiction module family protein</fullName>
    </submittedName>
</protein>
<reference evidence="1" key="3">
    <citation type="submission" date="2018-11" db="EMBL/GenBank/DDBJ databases">
        <title>Proposal to divide the Flavobacteriaceae and reorganize its genera based on Amino Acid Identity values calculated from whole genome sequences.</title>
        <authorList>
            <person name="Nicholson A.C."/>
            <person name="Gulvik C.A."/>
            <person name="Whitney A.M."/>
            <person name="Humrighouse B.W."/>
            <person name="Bell M."/>
            <person name="Holmes B."/>
            <person name="Steigerwalt A."/>
            <person name="Villarma A."/>
            <person name="Sheth M."/>
            <person name="Batra D."/>
            <person name="Pryor J."/>
            <person name="Bernardet J.-F."/>
            <person name="Hugo C."/>
            <person name="Kampfer P."/>
            <person name="Newman J."/>
            <person name="Mcquiston J.R."/>
        </authorList>
    </citation>
    <scope>NUCLEOTIDE SEQUENCE [LARGE SCALE GENOMIC DNA]</scope>
    <source>
        <strain evidence="1">F5649</strain>
        <strain evidence="2">H6466</strain>
    </source>
</reference>
<reference evidence="3" key="2">
    <citation type="submission" date="2018-11" db="EMBL/GenBank/DDBJ databases">
        <title>Proposal to divide the Flavobacteriaceae and reorganize its genera based on Amino Acid Identity values calculated from whole genome sequences.</title>
        <authorList>
            <person name="Nicholson A.C."/>
            <person name="Gulvik C.A."/>
            <person name="Whitney A.M."/>
            <person name="Sheth M."/>
            <person name="Batra D."/>
            <person name="Pryor J."/>
            <person name="Bernardet J.-F."/>
            <person name="Hugo C."/>
            <person name="Kampfer P."/>
            <person name="Newman J.D."/>
            <person name="McQuiston J.R."/>
        </authorList>
    </citation>
    <scope>NUCLEOTIDE SEQUENCE [LARGE SCALE GENOMIC DNA]</scope>
    <source>
        <strain evidence="3">H6466</strain>
    </source>
</reference>
<name>A0A3G8Y4Q0_9FLAO</name>
<evidence type="ECO:0000313" key="1">
    <source>
        <dbReference type="EMBL" id="AZI39057.1"/>
    </source>
</evidence>
<keyword evidence="4" id="KW-1185">Reference proteome</keyword>
<sequence>MDSSIQLRKKIHDFIDQADDKMLQIFNAIISNENSDEKGLTKEHREILDKRLEEHQYNPESGKPWTEVVNELKKEYGL</sequence>
<dbReference type="Pfam" id="PF09720">
    <property type="entry name" value="Unstab_antitox"/>
    <property type="match status" value="1"/>
</dbReference>
<dbReference type="OrthoDB" id="827658at2"/>
<dbReference type="AlphaFoldDB" id="A0A3G8Y4Q0"/>
<gene>
    <name evidence="1" type="ORF">EIB74_03320</name>
    <name evidence="2" type="ORF">EIB75_11825</name>
</gene>
<accession>A0A3G8Y4Q0</accession>